<dbReference type="RefSeq" id="WP_248477976.1">
    <property type="nucleotide sequence ID" value="NZ_JALPRF010000002.1"/>
</dbReference>
<dbReference type="EMBL" id="JALPRF010000002">
    <property type="protein sequence ID" value="MCK8493428.1"/>
    <property type="molecule type" value="Genomic_DNA"/>
</dbReference>
<reference evidence="3 4" key="1">
    <citation type="submission" date="2022-04" db="EMBL/GenBank/DDBJ databases">
        <title>Spirosoma sp. strain RP8 genome sequencing and assembly.</title>
        <authorList>
            <person name="Jung Y."/>
        </authorList>
    </citation>
    <scope>NUCLEOTIDE SEQUENCE [LARGE SCALE GENOMIC DNA]</scope>
    <source>
        <strain evidence="3 4">RP8</strain>
    </source>
</reference>
<feature type="transmembrane region" description="Helical" evidence="1">
    <location>
        <begin position="86"/>
        <end position="105"/>
    </location>
</feature>
<comment type="caution">
    <text evidence="3">The sequence shown here is derived from an EMBL/GenBank/DDBJ whole genome shotgun (WGS) entry which is preliminary data.</text>
</comment>
<protein>
    <submittedName>
        <fullName evidence="3">Uncharacterized protein</fullName>
    </submittedName>
</protein>
<evidence type="ECO:0000256" key="1">
    <source>
        <dbReference type="SAM" id="Phobius"/>
    </source>
</evidence>
<keyword evidence="1" id="KW-0812">Transmembrane</keyword>
<evidence type="ECO:0000313" key="4">
    <source>
        <dbReference type="Proteomes" id="UP001202180"/>
    </source>
</evidence>
<keyword evidence="2" id="KW-0732">Signal</keyword>
<evidence type="ECO:0000256" key="2">
    <source>
        <dbReference type="SAM" id="SignalP"/>
    </source>
</evidence>
<organism evidence="3 4">
    <name type="scientific">Spirosoma liriopis</name>
    <dbReference type="NCBI Taxonomy" id="2937440"/>
    <lineage>
        <taxon>Bacteria</taxon>
        <taxon>Pseudomonadati</taxon>
        <taxon>Bacteroidota</taxon>
        <taxon>Cytophagia</taxon>
        <taxon>Cytophagales</taxon>
        <taxon>Cytophagaceae</taxon>
        <taxon>Spirosoma</taxon>
    </lineage>
</organism>
<proteinExistence type="predicted"/>
<keyword evidence="1" id="KW-0472">Membrane</keyword>
<name>A0ABT0HMP0_9BACT</name>
<feature type="signal peptide" evidence="2">
    <location>
        <begin position="1"/>
        <end position="18"/>
    </location>
</feature>
<keyword evidence="1" id="KW-1133">Transmembrane helix</keyword>
<gene>
    <name evidence="3" type="ORF">M0L20_16290</name>
</gene>
<keyword evidence="4" id="KW-1185">Reference proteome</keyword>
<feature type="chain" id="PRO_5046348983" evidence="2">
    <location>
        <begin position="19"/>
        <end position="121"/>
    </location>
</feature>
<dbReference type="Proteomes" id="UP001202180">
    <property type="component" value="Unassembled WGS sequence"/>
</dbReference>
<evidence type="ECO:0000313" key="3">
    <source>
        <dbReference type="EMBL" id="MCK8493428.1"/>
    </source>
</evidence>
<accession>A0ABT0HMP0</accession>
<sequence length="121" mass="13481">MKMKLCCLLLLVSSLSMAQGPTSSTLRTRISDDQQTLSIQIDGNKAGRRIHYDESFAVTGKNELQKEVLKCRAFESQGITVPFSQIPYLLFSAASLVIAVSILIVTRFRRSRKSLDSLLTK</sequence>